<keyword evidence="5" id="KW-1185">Reference proteome</keyword>
<dbReference type="EMBL" id="JBHMEY010000012">
    <property type="protein sequence ID" value="MFB9095946.1"/>
    <property type="molecule type" value="Genomic_DNA"/>
</dbReference>
<gene>
    <name evidence="4" type="ORF">ACFFVF_05420</name>
</gene>
<evidence type="ECO:0000256" key="2">
    <source>
        <dbReference type="ARBA" id="ARBA00022801"/>
    </source>
</evidence>
<dbReference type="InterPro" id="IPR002509">
    <property type="entry name" value="NODB_dom"/>
</dbReference>
<comment type="caution">
    <text evidence="4">The sequence shown here is derived from an EMBL/GenBank/DDBJ whole genome shotgun (WGS) entry which is preliminary data.</text>
</comment>
<dbReference type="Gene3D" id="3.20.20.370">
    <property type="entry name" value="Glycoside hydrolase/deacetylase"/>
    <property type="match status" value="1"/>
</dbReference>
<dbReference type="PANTHER" id="PTHR10587">
    <property type="entry name" value="GLYCOSYL TRANSFERASE-RELATED"/>
    <property type="match status" value="1"/>
</dbReference>
<proteinExistence type="predicted"/>
<dbReference type="EC" id="3.-.-.-" evidence="4"/>
<dbReference type="GO" id="GO:0016787">
    <property type="term" value="F:hydrolase activity"/>
    <property type="evidence" value="ECO:0007669"/>
    <property type="project" value="UniProtKB-KW"/>
</dbReference>
<dbReference type="PANTHER" id="PTHR10587:SF133">
    <property type="entry name" value="CHITIN DEACETYLASE 1-RELATED"/>
    <property type="match status" value="1"/>
</dbReference>
<sequence length="207" mass="23881">MSIHVDAFCENPLEKEKRIALTFDDGPHLVTPQILAILEKYNVKATFFCIGKNIETYPEILKQINERGHLIGNHSFSHSHFFDFYRKKRVIRELHATDEIIKKNIGKKPLFFRPPYGVTNPSIGRALKITNHNVIGWNIRSMDGIVKNEKMILNRIFKRVSPGSIILLHDTSLVTVSVLEQLLLFLQNNNYKVVSVDKLLNLNAYEE</sequence>
<organism evidence="4 5">
    <name type="scientific">Flavobacterium jumunjinense</name>
    <dbReference type="NCBI Taxonomy" id="998845"/>
    <lineage>
        <taxon>Bacteria</taxon>
        <taxon>Pseudomonadati</taxon>
        <taxon>Bacteroidota</taxon>
        <taxon>Flavobacteriia</taxon>
        <taxon>Flavobacteriales</taxon>
        <taxon>Flavobacteriaceae</taxon>
        <taxon>Flavobacterium</taxon>
    </lineage>
</organism>
<dbReference type="RefSeq" id="WP_236457435.1">
    <property type="nucleotide sequence ID" value="NZ_CBCSGE010000006.1"/>
</dbReference>
<accession>A0ABV5GKS5</accession>
<reference evidence="4 5" key="1">
    <citation type="submission" date="2024-09" db="EMBL/GenBank/DDBJ databases">
        <authorList>
            <person name="Sun Q."/>
            <person name="Mori K."/>
        </authorList>
    </citation>
    <scope>NUCLEOTIDE SEQUENCE [LARGE SCALE GENOMIC DNA]</scope>
    <source>
        <strain evidence="4 5">CECT 7955</strain>
    </source>
</reference>
<dbReference type="Proteomes" id="UP001589607">
    <property type="component" value="Unassembled WGS sequence"/>
</dbReference>
<dbReference type="CDD" id="cd10917">
    <property type="entry name" value="CE4_NodB_like_6s_7s"/>
    <property type="match status" value="1"/>
</dbReference>
<feature type="domain" description="NodB homology" evidence="3">
    <location>
        <begin position="17"/>
        <end position="194"/>
    </location>
</feature>
<dbReference type="SUPFAM" id="SSF88713">
    <property type="entry name" value="Glycoside hydrolase/deacetylase"/>
    <property type="match status" value="1"/>
</dbReference>
<dbReference type="PROSITE" id="PS51677">
    <property type="entry name" value="NODB"/>
    <property type="match status" value="1"/>
</dbReference>
<evidence type="ECO:0000313" key="5">
    <source>
        <dbReference type="Proteomes" id="UP001589607"/>
    </source>
</evidence>
<dbReference type="Pfam" id="PF01522">
    <property type="entry name" value="Polysacc_deac_1"/>
    <property type="match status" value="1"/>
</dbReference>
<name>A0ABV5GKS5_9FLAO</name>
<dbReference type="InterPro" id="IPR011330">
    <property type="entry name" value="Glyco_hydro/deAcase_b/a-brl"/>
</dbReference>
<protein>
    <submittedName>
        <fullName evidence="4">Polysaccharide deacetylase family protein</fullName>
        <ecNumber evidence="4">3.-.-.-</ecNumber>
    </submittedName>
</protein>
<keyword evidence="1" id="KW-0479">Metal-binding</keyword>
<keyword evidence="2 4" id="KW-0378">Hydrolase</keyword>
<dbReference type="InterPro" id="IPR050248">
    <property type="entry name" value="Polysacc_deacetylase_ArnD"/>
</dbReference>
<evidence type="ECO:0000259" key="3">
    <source>
        <dbReference type="PROSITE" id="PS51677"/>
    </source>
</evidence>
<evidence type="ECO:0000256" key="1">
    <source>
        <dbReference type="ARBA" id="ARBA00022723"/>
    </source>
</evidence>
<evidence type="ECO:0000313" key="4">
    <source>
        <dbReference type="EMBL" id="MFB9095946.1"/>
    </source>
</evidence>